<feature type="topological domain" description="Cytoplasmic" evidence="7">
    <location>
        <begin position="1"/>
        <end position="591"/>
    </location>
</feature>
<dbReference type="OrthoDB" id="8676767at2759"/>
<feature type="coiled-coil region" evidence="8">
    <location>
        <begin position="114"/>
        <end position="144"/>
    </location>
</feature>
<organism evidence="12 13">
    <name type="scientific">Parambassis ranga</name>
    <name type="common">Indian glassy fish</name>
    <dbReference type="NCBI Taxonomy" id="210632"/>
    <lineage>
        <taxon>Eukaryota</taxon>
        <taxon>Metazoa</taxon>
        <taxon>Chordata</taxon>
        <taxon>Craniata</taxon>
        <taxon>Vertebrata</taxon>
        <taxon>Euteleostomi</taxon>
        <taxon>Actinopterygii</taxon>
        <taxon>Neopterygii</taxon>
        <taxon>Teleostei</taxon>
        <taxon>Neoteleostei</taxon>
        <taxon>Acanthomorphata</taxon>
        <taxon>Ovalentaria</taxon>
        <taxon>Ambassidae</taxon>
        <taxon>Parambassis</taxon>
    </lineage>
</organism>
<dbReference type="GeneID" id="114444583"/>
<reference evidence="13" key="1">
    <citation type="submission" date="2025-08" db="UniProtKB">
        <authorList>
            <consortium name="RefSeq"/>
        </authorList>
    </citation>
    <scope>IDENTIFICATION</scope>
</reference>
<feature type="region of interest" description="Disordered" evidence="9">
    <location>
        <begin position="342"/>
        <end position="385"/>
    </location>
</feature>
<keyword evidence="5" id="KW-0539">Nucleus</keyword>
<evidence type="ECO:0000256" key="8">
    <source>
        <dbReference type="SAM" id="Coils"/>
    </source>
</evidence>
<evidence type="ECO:0000313" key="13">
    <source>
        <dbReference type="RefSeq" id="XP_028275054.1"/>
    </source>
</evidence>
<feature type="region of interest" description="Disordered" evidence="9">
    <location>
        <begin position="1"/>
        <end position="70"/>
    </location>
</feature>
<dbReference type="Pfam" id="PF00435">
    <property type="entry name" value="Spectrin"/>
    <property type="match status" value="1"/>
</dbReference>
<evidence type="ECO:0000259" key="11">
    <source>
        <dbReference type="PROSITE" id="PS51049"/>
    </source>
</evidence>
<sequence length="646" mass="71433">MPGVDTPSSSSASSSSSSSRCGNASSGPGGHEVRDMERLLDLSQSDCPFSSSPLEEERRADSSWSQDGGLQDCGQLERRWVLWHEFMKEHAHLDAWLRLAEQAIASLNSIHVTYAAAKDDLRRFERLRREAASQLVLLDNLTRRNRTLTRMFHSAMRARLLSSARECGRRWDDVSGGLDAITARLQLFVSEWEEFEAQREELTLWLADLDVRLTDVDHLTGNSCEKLRQLQAFQQCVCLNSGRMNTLLQRGEALIQRSEPADAQRIESGLLELLRRCSHVYNNIARTHTRLLSMRLVFEDDWVLSQPTDSGCPSESVLEEEGALDKCDLDVPAGGAAPVTFNISIDHRRSSTPTLSPGFRPAASPHHPPPPPSPSSPTHEHLGLEWDPSVDIGRSVSCDDADSSYFSAGTGLKRRSFLSSFDSRSDVTNDILTQDTDLGADEWCEQLHPGFFSPAAAPQEEALLSVNRWSASTPDRQDGARPVGFDGGRVKAWLGVLSSTPQDAMTSMAGGVETGDTEVKYGGHVHNNQLRPHPNNGLRRHDNTQLQQQRQAFPPPAPSPSHDLKAEEDEEEERPSSEEAERLPSEPSSRPSSSSSWALFYLLLAAALALLAGLLWLFLEPPCRRSNRMPGGFYLALTYVNGPPPT</sequence>
<evidence type="ECO:0000256" key="5">
    <source>
        <dbReference type="ARBA" id="ARBA00023242"/>
    </source>
</evidence>
<dbReference type="GO" id="GO:0005640">
    <property type="term" value="C:nuclear outer membrane"/>
    <property type="evidence" value="ECO:0007669"/>
    <property type="project" value="UniProtKB-SubCell"/>
</dbReference>
<feature type="compositionally biased region" description="Low complexity" evidence="9">
    <location>
        <begin position="8"/>
        <end position="19"/>
    </location>
</feature>
<dbReference type="PROSITE" id="PS51049">
    <property type="entry name" value="KASH"/>
    <property type="match status" value="1"/>
</dbReference>
<comment type="subcellular location">
    <subcellularLocation>
        <location evidence="6">Nucleus outer membrane</location>
        <topology evidence="6">Single-pass type IV membrane protein</topology>
    </subcellularLocation>
</comment>
<evidence type="ECO:0000256" key="6">
    <source>
        <dbReference type="ARBA" id="ARBA00046312"/>
    </source>
</evidence>
<dbReference type="InterPro" id="IPR012315">
    <property type="entry name" value="KASH"/>
</dbReference>
<feature type="transmembrane region" description="Helical" evidence="10">
    <location>
        <begin position="597"/>
        <end position="619"/>
    </location>
</feature>
<dbReference type="Gene3D" id="1.20.58.60">
    <property type="match status" value="2"/>
</dbReference>
<dbReference type="GO" id="GO:0034993">
    <property type="term" value="C:meiotic nuclear membrane microtubule tethering complex"/>
    <property type="evidence" value="ECO:0007669"/>
    <property type="project" value="InterPro"/>
</dbReference>
<feature type="domain" description="KASH" evidence="11">
    <location>
        <begin position="583"/>
        <end position="646"/>
    </location>
</feature>
<feature type="compositionally biased region" description="Polar residues" evidence="9">
    <location>
        <begin position="42"/>
        <end position="53"/>
    </location>
</feature>
<keyword evidence="3 10" id="KW-1133">Transmembrane helix</keyword>
<evidence type="ECO:0000256" key="4">
    <source>
        <dbReference type="ARBA" id="ARBA00023136"/>
    </source>
</evidence>
<keyword evidence="8" id="KW-0175">Coiled coil</keyword>
<evidence type="ECO:0000256" key="7">
    <source>
        <dbReference type="PROSITE-ProRule" id="PRU00385"/>
    </source>
</evidence>
<dbReference type="RefSeq" id="XP_028275054.1">
    <property type="nucleotide sequence ID" value="XM_028419253.1"/>
</dbReference>
<protein>
    <submittedName>
        <fullName evidence="13">Uncharacterized protein LOC114444583 isoform X1</fullName>
    </submittedName>
</protein>
<dbReference type="InParanoid" id="A0A6P7JE28"/>
<dbReference type="SMART" id="SM00150">
    <property type="entry name" value="SPEC"/>
    <property type="match status" value="2"/>
</dbReference>
<feature type="compositionally biased region" description="Basic and acidic residues" evidence="9">
    <location>
        <begin position="574"/>
        <end position="584"/>
    </location>
</feature>
<evidence type="ECO:0000256" key="1">
    <source>
        <dbReference type="ARBA" id="ARBA00008619"/>
    </source>
</evidence>
<dbReference type="Pfam" id="PF10541">
    <property type="entry name" value="KASH"/>
    <property type="match status" value="1"/>
</dbReference>
<dbReference type="PANTHER" id="PTHR21640">
    <property type="match status" value="1"/>
</dbReference>
<keyword evidence="2 7" id="KW-0812">Transmembrane</keyword>
<evidence type="ECO:0000256" key="10">
    <source>
        <dbReference type="SAM" id="Phobius"/>
    </source>
</evidence>
<name>A0A6P7JE28_9TELE</name>
<feature type="topological domain" description="Perinuclear space" evidence="7">
    <location>
        <begin position="613"/>
        <end position="646"/>
    </location>
</feature>
<feature type="compositionally biased region" description="Pro residues" evidence="9">
    <location>
        <begin position="366"/>
        <end position="375"/>
    </location>
</feature>
<feature type="compositionally biased region" description="Basic and acidic residues" evidence="9">
    <location>
        <begin position="31"/>
        <end position="40"/>
    </location>
</feature>
<gene>
    <name evidence="13" type="primary">LOC114444583</name>
</gene>
<keyword evidence="4 7" id="KW-0472">Membrane</keyword>
<feature type="region of interest" description="Disordered" evidence="9">
    <location>
        <begin position="502"/>
        <end position="593"/>
    </location>
</feature>
<proteinExistence type="inferred from homology"/>
<dbReference type="Proteomes" id="UP000515145">
    <property type="component" value="Chromosome 13"/>
</dbReference>
<comment type="similarity">
    <text evidence="1">Belongs to the nesprin family.</text>
</comment>
<evidence type="ECO:0000256" key="9">
    <source>
        <dbReference type="SAM" id="MobiDB-lite"/>
    </source>
</evidence>
<dbReference type="InterPro" id="IPR030268">
    <property type="entry name" value="SYNE4"/>
</dbReference>
<evidence type="ECO:0000256" key="3">
    <source>
        <dbReference type="ARBA" id="ARBA00022989"/>
    </source>
</evidence>
<accession>A0A6P7JE28</accession>
<dbReference type="AlphaFoldDB" id="A0A6P7JE28"/>
<dbReference type="InterPro" id="IPR002017">
    <property type="entry name" value="Spectrin_repeat"/>
</dbReference>
<dbReference type="SUPFAM" id="SSF46966">
    <property type="entry name" value="Spectrin repeat"/>
    <property type="match status" value="2"/>
</dbReference>
<dbReference type="PANTHER" id="PTHR21640:SF1">
    <property type="entry name" value="NESPRIN-4"/>
    <property type="match status" value="1"/>
</dbReference>
<keyword evidence="12" id="KW-1185">Reference proteome</keyword>
<evidence type="ECO:0000256" key="2">
    <source>
        <dbReference type="ARBA" id="ARBA00022692"/>
    </source>
</evidence>
<dbReference type="InterPro" id="IPR018159">
    <property type="entry name" value="Spectrin/alpha-actinin"/>
</dbReference>
<evidence type="ECO:0000313" key="12">
    <source>
        <dbReference type="Proteomes" id="UP000515145"/>
    </source>
</evidence>